<sequence length="197" mass="21489">MADVYASPLGTSVVQIKHVPPRPPSLDGCVHACHLASSVDIPTLTQTLSRFGELLHVGSINAASTRCTFTRHEAARAASGHMFRVEDRLGVGAYVSLEFNDRPYDDRGWCVAEEIFATECLLRVELPLMARPKAVSLSEGGEATLLRPRPRHPTDIEEAIGRATFTGSGDRKTVLQIYLTYQMRLDAASFPLTAAPL</sequence>
<name>A0A7S2JMI1_9EUKA</name>
<reference evidence="1" key="1">
    <citation type="submission" date="2021-01" db="EMBL/GenBank/DDBJ databases">
        <authorList>
            <person name="Corre E."/>
            <person name="Pelletier E."/>
            <person name="Niang G."/>
            <person name="Scheremetjew M."/>
            <person name="Finn R."/>
            <person name="Kale V."/>
            <person name="Holt S."/>
            <person name="Cochrane G."/>
            <person name="Meng A."/>
            <person name="Brown T."/>
            <person name="Cohen L."/>
        </authorList>
    </citation>
    <scope>NUCLEOTIDE SEQUENCE</scope>
    <source>
        <strain evidence="1">UTEX LB 985</strain>
    </source>
</reference>
<proteinExistence type="predicted"/>
<organism evidence="1">
    <name type="scientific">Haptolina brevifila</name>
    <dbReference type="NCBI Taxonomy" id="156173"/>
    <lineage>
        <taxon>Eukaryota</taxon>
        <taxon>Haptista</taxon>
        <taxon>Haptophyta</taxon>
        <taxon>Prymnesiophyceae</taxon>
        <taxon>Prymnesiales</taxon>
        <taxon>Prymnesiaceae</taxon>
        <taxon>Haptolina</taxon>
    </lineage>
</organism>
<accession>A0A7S2JMI1</accession>
<protein>
    <submittedName>
        <fullName evidence="1">Uncharacterized protein</fullName>
    </submittedName>
</protein>
<gene>
    <name evidence="1" type="ORF">CBRE1094_LOCUS45304</name>
</gene>
<dbReference type="EMBL" id="HBGU01082990">
    <property type="protein sequence ID" value="CAD9550530.1"/>
    <property type="molecule type" value="Transcribed_RNA"/>
</dbReference>
<dbReference type="AlphaFoldDB" id="A0A7S2JMI1"/>
<evidence type="ECO:0000313" key="1">
    <source>
        <dbReference type="EMBL" id="CAD9550530.1"/>
    </source>
</evidence>